<comment type="caution">
    <text evidence="1">The sequence shown here is derived from an EMBL/GenBank/DDBJ whole genome shotgun (WGS) entry which is preliminary data.</text>
</comment>
<name>A0A5B7CLN0_PORTR</name>
<evidence type="ECO:0000313" key="1">
    <source>
        <dbReference type="EMBL" id="MPC10592.1"/>
    </source>
</evidence>
<dbReference type="EMBL" id="VSRR010000123">
    <property type="protein sequence ID" value="MPC10592.1"/>
    <property type="molecule type" value="Genomic_DNA"/>
</dbReference>
<keyword evidence="2" id="KW-1185">Reference proteome</keyword>
<sequence length="86" mass="9871">MIILTRNALRYHEVKNQINLPEEELVISLTANNTITPLILVKPRNEIHVFLDVSMPCNKLRIDGNVEFVSEEVQKQFLIICSVTIP</sequence>
<gene>
    <name evidence="1" type="ORF">E2C01_003229</name>
</gene>
<dbReference type="Proteomes" id="UP000324222">
    <property type="component" value="Unassembled WGS sequence"/>
</dbReference>
<evidence type="ECO:0000313" key="2">
    <source>
        <dbReference type="Proteomes" id="UP000324222"/>
    </source>
</evidence>
<accession>A0A5B7CLN0</accession>
<organism evidence="1 2">
    <name type="scientific">Portunus trituberculatus</name>
    <name type="common">Swimming crab</name>
    <name type="synonym">Neptunus trituberculatus</name>
    <dbReference type="NCBI Taxonomy" id="210409"/>
    <lineage>
        <taxon>Eukaryota</taxon>
        <taxon>Metazoa</taxon>
        <taxon>Ecdysozoa</taxon>
        <taxon>Arthropoda</taxon>
        <taxon>Crustacea</taxon>
        <taxon>Multicrustacea</taxon>
        <taxon>Malacostraca</taxon>
        <taxon>Eumalacostraca</taxon>
        <taxon>Eucarida</taxon>
        <taxon>Decapoda</taxon>
        <taxon>Pleocyemata</taxon>
        <taxon>Brachyura</taxon>
        <taxon>Eubrachyura</taxon>
        <taxon>Portunoidea</taxon>
        <taxon>Portunidae</taxon>
        <taxon>Portuninae</taxon>
        <taxon>Portunus</taxon>
    </lineage>
</organism>
<protein>
    <submittedName>
        <fullName evidence="1">Uncharacterized protein</fullName>
    </submittedName>
</protein>
<proteinExistence type="predicted"/>
<dbReference type="AlphaFoldDB" id="A0A5B7CLN0"/>
<reference evidence="1 2" key="1">
    <citation type="submission" date="2019-05" db="EMBL/GenBank/DDBJ databases">
        <title>Another draft genome of Portunus trituberculatus and its Hox gene families provides insights of decapod evolution.</title>
        <authorList>
            <person name="Jeong J.-H."/>
            <person name="Song I."/>
            <person name="Kim S."/>
            <person name="Choi T."/>
            <person name="Kim D."/>
            <person name="Ryu S."/>
            <person name="Kim W."/>
        </authorList>
    </citation>
    <scope>NUCLEOTIDE SEQUENCE [LARGE SCALE GENOMIC DNA]</scope>
    <source>
        <tissue evidence="1">Muscle</tissue>
    </source>
</reference>